<sequence length="72" mass="7516">MPYSVVAERRAGRCGLETTCTRVTGLPGFTTVVGGRVFVAHDGQKNAVLTISVPRVALTRVGGRSGRAGSRT</sequence>
<dbReference type="Proteomes" id="UP000178099">
    <property type="component" value="Unassembled WGS sequence"/>
</dbReference>
<evidence type="ECO:0000313" key="2">
    <source>
        <dbReference type="Proteomes" id="UP000178099"/>
    </source>
</evidence>
<dbReference type="AlphaFoldDB" id="A0A1G2DD71"/>
<dbReference type="EMBL" id="MHLN01000021">
    <property type="protein sequence ID" value="OGZ11402.1"/>
    <property type="molecule type" value="Genomic_DNA"/>
</dbReference>
<organism evidence="1 2">
    <name type="scientific">Candidatus Lloydbacteria bacterium RIFCSPHIGHO2_02_FULL_51_22</name>
    <dbReference type="NCBI Taxonomy" id="1798663"/>
    <lineage>
        <taxon>Bacteria</taxon>
        <taxon>Candidatus Lloydiibacteriota</taxon>
    </lineage>
</organism>
<accession>A0A1G2DD71</accession>
<name>A0A1G2DD71_9BACT</name>
<reference evidence="1 2" key="1">
    <citation type="journal article" date="2016" name="Nat. Commun.">
        <title>Thousands of microbial genomes shed light on interconnected biogeochemical processes in an aquifer system.</title>
        <authorList>
            <person name="Anantharaman K."/>
            <person name="Brown C.T."/>
            <person name="Hug L.A."/>
            <person name="Sharon I."/>
            <person name="Castelle C.J."/>
            <person name="Probst A.J."/>
            <person name="Thomas B.C."/>
            <person name="Singh A."/>
            <person name="Wilkins M.J."/>
            <person name="Karaoz U."/>
            <person name="Brodie E.L."/>
            <person name="Williams K.H."/>
            <person name="Hubbard S.S."/>
            <person name="Banfield J.F."/>
        </authorList>
    </citation>
    <scope>NUCLEOTIDE SEQUENCE [LARGE SCALE GENOMIC DNA]</scope>
</reference>
<proteinExistence type="predicted"/>
<evidence type="ECO:0000313" key="1">
    <source>
        <dbReference type="EMBL" id="OGZ11402.1"/>
    </source>
</evidence>
<protein>
    <submittedName>
        <fullName evidence="1">Uncharacterized protein</fullName>
    </submittedName>
</protein>
<gene>
    <name evidence="1" type="ORF">A3D67_03390</name>
</gene>
<comment type="caution">
    <text evidence="1">The sequence shown here is derived from an EMBL/GenBank/DDBJ whole genome shotgun (WGS) entry which is preliminary data.</text>
</comment>